<proteinExistence type="evidence at transcript level"/>
<comment type="subcellular location">
    <subcellularLocation>
        <location evidence="3">Cytoplasm</location>
    </subcellularLocation>
    <subcellularLocation>
        <location evidence="2">Mitochondrion</location>
    </subcellularLocation>
    <subcellularLocation>
        <location evidence="1">Nucleus</location>
    </subcellularLocation>
</comment>
<evidence type="ECO:0000256" key="9">
    <source>
        <dbReference type="ARBA" id="ARBA00022946"/>
    </source>
</evidence>
<keyword evidence="6" id="KW-0963">Cytoplasm</keyword>
<protein>
    <recommendedName>
        <fullName evidence="5">Evolutionarily conserved signaling intermediate in Toll pathway, mitochondrial</fullName>
    </recommendedName>
</protein>
<dbReference type="PANTHER" id="PTHR13113">
    <property type="entry name" value="ECSIT EVOLUTIONARILY CONSERVED SIGNALING INTERMEDIATE IN TOLL PATHWAYS"/>
    <property type="match status" value="1"/>
</dbReference>
<feature type="domain" description="ECSIT C-terminal" evidence="12">
    <location>
        <begin position="305"/>
        <end position="435"/>
    </location>
</feature>
<dbReference type="SMART" id="SM01284">
    <property type="entry name" value="ECSIT_Cterm"/>
    <property type="match status" value="1"/>
</dbReference>
<evidence type="ECO:0000256" key="2">
    <source>
        <dbReference type="ARBA" id="ARBA00004173"/>
    </source>
</evidence>
<keyword evidence="7" id="KW-0399">Innate immunity</keyword>
<evidence type="ECO:0000256" key="1">
    <source>
        <dbReference type="ARBA" id="ARBA00004123"/>
    </source>
</evidence>
<name>A0A0K0MGE9_MAGHO</name>
<dbReference type="GO" id="GO:0007178">
    <property type="term" value="P:cell surface receptor protein serine/threonine kinase signaling pathway"/>
    <property type="evidence" value="ECO:0007669"/>
    <property type="project" value="TreeGrafter"/>
</dbReference>
<keyword evidence="9" id="KW-0809">Transit peptide</keyword>
<organism evidence="13">
    <name type="scientific">Magallana hongkongensis</name>
    <name type="common">Hong Kong oyster</name>
    <name type="synonym">Crassostrea hongkongensis</name>
    <dbReference type="NCBI Taxonomy" id="2653900"/>
    <lineage>
        <taxon>Eukaryota</taxon>
        <taxon>Metazoa</taxon>
        <taxon>Spiralia</taxon>
        <taxon>Lophotrochozoa</taxon>
        <taxon>Mollusca</taxon>
        <taxon>Bivalvia</taxon>
        <taxon>Autobranchia</taxon>
        <taxon>Pteriomorphia</taxon>
        <taxon>Ostreida</taxon>
        <taxon>Ostreoidea</taxon>
        <taxon>Ostreidae</taxon>
        <taxon>Magallana</taxon>
    </lineage>
</organism>
<evidence type="ECO:0000259" key="12">
    <source>
        <dbReference type="SMART" id="SM01284"/>
    </source>
</evidence>
<keyword evidence="11" id="KW-0539">Nucleus</keyword>
<dbReference type="Pfam" id="PF14784">
    <property type="entry name" value="ECSIT_C"/>
    <property type="match status" value="1"/>
</dbReference>
<dbReference type="GO" id="GO:0045087">
    <property type="term" value="P:innate immune response"/>
    <property type="evidence" value="ECO:0007669"/>
    <property type="project" value="UniProtKB-KW"/>
</dbReference>
<comment type="similarity">
    <text evidence="4">Belongs to the ECSIT family.</text>
</comment>
<dbReference type="GO" id="GO:0005739">
    <property type="term" value="C:mitochondrion"/>
    <property type="evidence" value="ECO:0007669"/>
    <property type="project" value="UniProtKB-SubCell"/>
</dbReference>
<accession>A0A0K0MGE9</accession>
<dbReference type="PANTHER" id="PTHR13113:SF1">
    <property type="entry name" value="EVOLUTIONARILY CONSERVED SIGNALING INTERMEDIATE IN TOLL PATHWAY, MITOCHONDRIAL"/>
    <property type="match status" value="1"/>
</dbReference>
<evidence type="ECO:0000256" key="5">
    <source>
        <dbReference type="ARBA" id="ARBA00019998"/>
    </source>
</evidence>
<dbReference type="AlphaFoldDB" id="A0A0K0MGE9"/>
<gene>
    <name evidence="13" type="primary">ECSIT</name>
</gene>
<evidence type="ECO:0000256" key="7">
    <source>
        <dbReference type="ARBA" id="ARBA00022588"/>
    </source>
</evidence>
<dbReference type="InterPro" id="IPR010418">
    <property type="entry name" value="ECSIT"/>
</dbReference>
<evidence type="ECO:0000256" key="6">
    <source>
        <dbReference type="ARBA" id="ARBA00022490"/>
    </source>
</evidence>
<evidence type="ECO:0000256" key="10">
    <source>
        <dbReference type="ARBA" id="ARBA00023128"/>
    </source>
</evidence>
<evidence type="ECO:0000256" key="3">
    <source>
        <dbReference type="ARBA" id="ARBA00004496"/>
    </source>
</evidence>
<keyword evidence="8" id="KW-0391">Immunity</keyword>
<sequence length="451" mass="53084">MTQRQTLLCLRNLLLRDARHVLTSDRKPVHHASNKSIPHCSFVRTYHQTAPVMFYKRFLDRRKSKVKKKENVEEDQEIDAKIVEEKLTQLEKVTKSGYKIRIPTYESTTDRYINRIFKKAEEQGEKTEKTFNTAIKIYKLNAGLYVRGHIEFGDLALSKLEEYELQYNLEVYKMIFSIFPEGKYLPKSKVDAEFTPFPRQQDAALRVLTKMFDNGVIPDEEFGRMIISRFSQRSKVFMRFQRMLYWMPKFKHMNPWPVPRPPPKDPIQLAVMALKRMSFDLQTKITVVNDPRDSSTRKFIASAQSPKQIELLSKHPPSKPIIVEGEHYVYLRKVSQKVFVLKTDREGELPGEEPDYYKAMEEEEEKDMFDFLTPLEEEEQTAIVPQKSVHEQEDGTVYAMCITSDSSKESIQDWIQFLQTNNPALQHIPVLFRIRDADFLLNETVKHEEEE</sequence>
<dbReference type="InterPro" id="IPR029342">
    <property type="entry name" value="ECIST_C"/>
</dbReference>
<evidence type="ECO:0000313" key="13">
    <source>
        <dbReference type="EMBL" id="AKC34085.1"/>
    </source>
</evidence>
<dbReference type="Pfam" id="PF06239">
    <property type="entry name" value="ECSIT_N"/>
    <property type="match status" value="1"/>
</dbReference>
<dbReference type="GO" id="GO:0005634">
    <property type="term" value="C:nucleus"/>
    <property type="evidence" value="ECO:0007669"/>
    <property type="project" value="UniProtKB-SubCell"/>
</dbReference>
<reference evidence="13" key="1">
    <citation type="journal article" date="2015" name="Dev. Comp. Immunol.">
        <title>Identification and function of an evolutionarily conserved signaling intermediate in Toll pathways (ECSIT) from Crassostrea hongkongensis.</title>
        <authorList>
            <person name="Qu F."/>
            <person name="Xiang Z."/>
            <person name="Wang F."/>
            <person name="Zhang Y."/>
            <person name="Li J."/>
            <person name="Zhang Y."/>
            <person name="Xiao S."/>
            <person name="Yu Z."/>
        </authorList>
    </citation>
    <scope>NUCLEOTIDE SEQUENCE</scope>
</reference>
<dbReference type="EMBL" id="KP742846">
    <property type="protein sequence ID" value="AKC34085.1"/>
    <property type="molecule type" value="mRNA"/>
</dbReference>
<evidence type="ECO:0000256" key="11">
    <source>
        <dbReference type="ARBA" id="ARBA00023242"/>
    </source>
</evidence>
<dbReference type="InterPro" id="IPR046448">
    <property type="entry name" value="ECSIT_N"/>
</dbReference>
<keyword evidence="10" id="KW-0496">Mitochondrion</keyword>
<evidence type="ECO:0000256" key="4">
    <source>
        <dbReference type="ARBA" id="ARBA00007674"/>
    </source>
</evidence>
<evidence type="ECO:0000256" key="8">
    <source>
        <dbReference type="ARBA" id="ARBA00022859"/>
    </source>
</evidence>